<gene>
    <name evidence="7" type="ORF">C1I95_17110</name>
</gene>
<dbReference type="GO" id="GO:0022857">
    <property type="term" value="F:transmembrane transporter activity"/>
    <property type="evidence" value="ECO:0007669"/>
    <property type="project" value="InterPro"/>
</dbReference>
<comment type="caution">
    <text evidence="7">The sequence shown here is derived from an EMBL/GenBank/DDBJ whole genome shotgun (WGS) entry which is preliminary data.</text>
</comment>
<accession>A0A2W2E257</accession>
<feature type="coiled-coil region" evidence="4">
    <location>
        <begin position="24"/>
        <end position="51"/>
    </location>
</feature>
<dbReference type="AlphaFoldDB" id="A0A2W2E257"/>
<reference evidence="7 8" key="1">
    <citation type="submission" date="2018-01" db="EMBL/GenBank/DDBJ databases">
        <title>Draft genome sequence of Jishengella sp. NA12.</title>
        <authorList>
            <person name="Sahin N."/>
            <person name="Ay H."/>
            <person name="Saygin H."/>
        </authorList>
    </citation>
    <scope>NUCLEOTIDE SEQUENCE [LARGE SCALE GENOMIC DNA]</scope>
    <source>
        <strain evidence="7 8">NA12</strain>
    </source>
</reference>
<dbReference type="GO" id="GO:0016020">
    <property type="term" value="C:membrane"/>
    <property type="evidence" value="ECO:0007669"/>
    <property type="project" value="InterPro"/>
</dbReference>
<dbReference type="Proteomes" id="UP000248924">
    <property type="component" value="Unassembled WGS sequence"/>
</dbReference>
<evidence type="ECO:0000256" key="2">
    <source>
        <dbReference type="ARBA" id="ARBA00009477"/>
    </source>
</evidence>
<dbReference type="Gene3D" id="2.40.420.20">
    <property type="match status" value="1"/>
</dbReference>
<evidence type="ECO:0000256" key="4">
    <source>
        <dbReference type="SAM" id="Coils"/>
    </source>
</evidence>
<dbReference type="RefSeq" id="WP_146605743.1">
    <property type="nucleotide sequence ID" value="NZ_POTY01000101.1"/>
</dbReference>
<feature type="domain" description="CusB-like beta-barrel" evidence="6">
    <location>
        <begin position="86"/>
        <end position="130"/>
    </location>
</feature>
<sequence length="222" mass="22200">SPAAPATGGTACPGGGTNRAGDPILTAQRRVNQAEASLAEAEETLAGATITAPIAGKVLSVAGSVGSQVGRGSTFITLADTFAMQVSARFPEADAGAIAVGQSATLTLADRPDQEFAATVGQVDPVGATDGTMVRYGVLLSFTDAPDTLLVGQSVAVTIRTGEVAEALRVPSTAVGDLVDGTGTVRVGTGGEPRTVSVGLRGDQYVEITSGLTAGEEVRRSW</sequence>
<dbReference type="GO" id="GO:0030313">
    <property type="term" value="C:cell envelope"/>
    <property type="evidence" value="ECO:0007669"/>
    <property type="project" value="UniProtKB-SubCell"/>
</dbReference>
<protein>
    <submittedName>
        <fullName evidence="7">Efflux transporter periplasmic adaptor subunit</fullName>
    </submittedName>
</protein>
<dbReference type="InterPro" id="IPR006143">
    <property type="entry name" value="RND_pump_MFP"/>
</dbReference>
<dbReference type="EMBL" id="POTY01000101">
    <property type="protein sequence ID" value="PZG16673.1"/>
    <property type="molecule type" value="Genomic_DNA"/>
</dbReference>
<dbReference type="NCBIfam" id="TIGR01730">
    <property type="entry name" value="RND_mfp"/>
    <property type="match status" value="1"/>
</dbReference>
<evidence type="ECO:0000256" key="1">
    <source>
        <dbReference type="ARBA" id="ARBA00004196"/>
    </source>
</evidence>
<keyword evidence="8" id="KW-1185">Reference proteome</keyword>
<dbReference type="InterPro" id="IPR058792">
    <property type="entry name" value="Beta-barrel_RND_2"/>
</dbReference>
<feature type="non-terminal residue" evidence="7">
    <location>
        <position position="1"/>
    </location>
</feature>
<dbReference type="SUPFAM" id="SSF111369">
    <property type="entry name" value="HlyD-like secretion proteins"/>
    <property type="match status" value="1"/>
</dbReference>
<dbReference type="InterPro" id="IPR050465">
    <property type="entry name" value="UPF0194_transport"/>
</dbReference>
<dbReference type="OrthoDB" id="3286702at2"/>
<feature type="region of interest" description="Disordered" evidence="5">
    <location>
        <begin position="1"/>
        <end position="22"/>
    </location>
</feature>
<organism evidence="7 8">
    <name type="scientific">Micromonospora craterilacus</name>
    <dbReference type="NCBI Taxonomy" id="1655439"/>
    <lineage>
        <taxon>Bacteria</taxon>
        <taxon>Bacillati</taxon>
        <taxon>Actinomycetota</taxon>
        <taxon>Actinomycetes</taxon>
        <taxon>Micromonosporales</taxon>
        <taxon>Micromonosporaceae</taxon>
        <taxon>Micromonospora</taxon>
    </lineage>
</organism>
<evidence type="ECO:0000256" key="3">
    <source>
        <dbReference type="ARBA" id="ARBA00023054"/>
    </source>
</evidence>
<evidence type="ECO:0000313" key="7">
    <source>
        <dbReference type="EMBL" id="PZG16673.1"/>
    </source>
</evidence>
<evidence type="ECO:0000256" key="5">
    <source>
        <dbReference type="SAM" id="MobiDB-lite"/>
    </source>
</evidence>
<dbReference type="Gene3D" id="2.40.30.170">
    <property type="match status" value="1"/>
</dbReference>
<name>A0A2W2E257_9ACTN</name>
<comment type="similarity">
    <text evidence="2">Belongs to the membrane fusion protein (MFP) (TC 8.A.1) family.</text>
</comment>
<dbReference type="Pfam" id="PF25954">
    <property type="entry name" value="Beta-barrel_RND_2"/>
    <property type="match status" value="1"/>
</dbReference>
<evidence type="ECO:0000259" key="6">
    <source>
        <dbReference type="Pfam" id="PF25954"/>
    </source>
</evidence>
<proteinExistence type="inferred from homology"/>
<keyword evidence="3 4" id="KW-0175">Coiled coil</keyword>
<comment type="subcellular location">
    <subcellularLocation>
        <location evidence="1">Cell envelope</location>
    </subcellularLocation>
</comment>
<dbReference type="PANTHER" id="PTHR32347">
    <property type="entry name" value="EFFLUX SYSTEM COMPONENT YKNX-RELATED"/>
    <property type="match status" value="1"/>
</dbReference>
<evidence type="ECO:0000313" key="8">
    <source>
        <dbReference type="Proteomes" id="UP000248924"/>
    </source>
</evidence>
<feature type="compositionally biased region" description="Low complexity" evidence="5">
    <location>
        <begin position="1"/>
        <end position="10"/>
    </location>
</feature>